<comment type="caution">
    <text evidence="4">The sequence shown here is derived from an EMBL/GenBank/DDBJ whole genome shotgun (WGS) entry which is preliminary data.</text>
</comment>
<dbReference type="GO" id="GO:0034063">
    <property type="term" value="P:stress granule assembly"/>
    <property type="evidence" value="ECO:0007669"/>
    <property type="project" value="TreeGrafter"/>
</dbReference>
<protein>
    <submittedName>
        <fullName evidence="4">Ataxin-2</fullName>
    </submittedName>
</protein>
<feature type="compositionally biased region" description="Pro residues" evidence="2">
    <location>
        <begin position="293"/>
        <end position="310"/>
    </location>
</feature>
<dbReference type="InterPro" id="IPR025852">
    <property type="entry name" value="SM_dom_ATX"/>
</dbReference>
<evidence type="ECO:0000313" key="4">
    <source>
        <dbReference type="EMBL" id="CAI8016165.1"/>
    </source>
</evidence>
<organism evidence="4 5">
    <name type="scientific">Geodia barretti</name>
    <name type="common">Barrett's horny sponge</name>
    <dbReference type="NCBI Taxonomy" id="519541"/>
    <lineage>
        <taxon>Eukaryota</taxon>
        <taxon>Metazoa</taxon>
        <taxon>Porifera</taxon>
        <taxon>Demospongiae</taxon>
        <taxon>Heteroscleromorpha</taxon>
        <taxon>Tetractinellida</taxon>
        <taxon>Astrophorina</taxon>
        <taxon>Geodiidae</taxon>
        <taxon>Geodia</taxon>
    </lineage>
</organism>
<evidence type="ECO:0000259" key="3">
    <source>
        <dbReference type="SMART" id="SM01272"/>
    </source>
</evidence>
<accession>A0AA35WJ02</accession>
<dbReference type="EMBL" id="CASHTH010001502">
    <property type="protein sequence ID" value="CAI8016165.1"/>
    <property type="molecule type" value="Genomic_DNA"/>
</dbReference>
<dbReference type="Pfam" id="PF06741">
    <property type="entry name" value="LsmAD"/>
    <property type="match status" value="1"/>
</dbReference>
<comment type="similarity">
    <text evidence="1">Belongs to the ataxin-2 family.</text>
</comment>
<dbReference type="InterPro" id="IPR009604">
    <property type="entry name" value="LsmAD_domain"/>
</dbReference>
<feature type="compositionally biased region" description="Low complexity" evidence="2">
    <location>
        <begin position="276"/>
        <end position="292"/>
    </location>
</feature>
<feature type="compositionally biased region" description="Basic and acidic residues" evidence="2">
    <location>
        <begin position="225"/>
        <end position="255"/>
    </location>
</feature>
<dbReference type="GO" id="GO:0010494">
    <property type="term" value="C:cytoplasmic stress granule"/>
    <property type="evidence" value="ECO:0007669"/>
    <property type="project" value="TreeGrafter"/>
</dbReference>
<dbReference type="PANTHER" id="PTHR12854">
    <property type="entry name" value="ATAXIN 2-RELATED"/>
    <property type="match status" value="1"/>
</dbReference>
<dbReference type="SMART" id="SM01272">
    <property type="entry name" value="LsmAD"/>
    <property type="match status" value="1"/>
</dbReference>
<proteinExistence type="inferred from homology"/>
<feature type="compositionally biased region" description="Polar residues" evidence="2">
    <location>
        <begin position="313"/>
        <end position="336"/>
    </location>
</feature>
<dbReference type="PANTHER" id="PTHR12854:SF7">
    <property type="entry name" value="ATAXIN-2 HOMOLOG"/>
    <property type="match status" value="1"/>
</dbReference>
<evidence type="ECO:0000313" key="5">
    <source>
        <dbReference type="Proteomes" id="UP001174909"/>
    </source>
</evidence>
<feature type="domain" description="LsmAD" evidence="3">
    <location>
        <begin position="187"/>
        <end position="252"/>
    </location>
</feature>
<evidence type="ECO:0000256" key="2">
    <source>
        <dbReference type="SAM" id="MobiDB-lite"/>
    </source>
</evidence>
<feature type="region of interest" description="Disordered" evidence="2">
    <location>
        <begin position="223"/>
        <end position="336"/>
    </location>
</feature>
<sequence>MSGVTAQRPGKMKGRRSDRAGGARASKTPAGDNLAHLLAPNSGGVGVFNNPPLAHTLVSLIGCVVEVQMTSGKVYEGILRAISPNMEISLNVAHVKGQPPTVDTVYDRKEVCFADVVTISAKTGTNPQLDIFKTDGEISGHTNGPQSRELQPFTDFSGDGVNLDVMGGPEGDGWSVEEMFAVNKNKFKVSSTYDEELPEYTTPLARDVEGYKEREMEAIQLASEIESRNMHSRHGIDDLGSEEDRWSSVSREPERSQVNSLGSGLVVKENGSQTLTSHSTHPQATPTSTAPSLAPPTSSPSPSPLVPPSPQTNSTSSLADSETTRPTHFLSVTRQQ</sequence>
<dbReference type="Proteomes" id="UP001174909">
    <property type="component" value="Unassembled WGS sequence"/>
</dbReference>
<name>A0AA35WJ02_GEOBA</name>
<gene>
    <name evidence="4" type="ORF">GBAR_LOCUS9935</name>
</gene>
<reference evidence="4" key="1">
    <citation type="submission" date="2023-03" db="EMBL/GenBank/DDBJ databases">
        <authorList>
            <person name="Steffen K."/>
            <person name="Cardenas P."/>
        </authorList>
    </citation>
    <scope>NUCLEOTIDE SEQUENCE</scope>
</reference>
<feature type="region of interest" description="Disordered" evidence="2">
    <location>
        <begin position="1"/>
        <end position="34"/>
    </location>
</feature>
<dbReference type="GO" id="GO:0003729">
    <property type="term" value="F:mRNA binding"/>
    <property type="evidence" value="ECO:0007669"/>
    <property type="project" value="TreeGrafter"/>
</dbReference>
<evidence type="ECO:0000256" key="1">
    <source>
        <dbReference type="ARBA" id="ARBA00007503"/>
    </source>
</evidence>
<dbReference type="AlphaFoldDB" id="A0AA35WJ02"/>
<dbReference type="Pfam" id="PF14438">
    <property type="entry name" value="SM-ATX"/>
    <property type="match status" value="1"/>
</dbReference>
<keyword evidence="5" id="KW-1185">Reference proteome</keyword>
<dbReference type="InterPro" id="IPR045117">
    <property type="entry name" value="ATXN2-like"/>
</dbReference>